<dbReference type="InterPro" id="IPR059179">
    <property type="entry name" value="MLKL-like_MCAfunc"/>
</dbReference>
<gene>
    <name evidence="2" type="ORF">DFH08DRAFT_930381</name>
</gene>
<feature type="region of interest" description="Disordered" evidence="1">
    <location>
        <begin position="75"/>
        <end position="95"/>
    </location>
</feature>
<dbReference type="InterPro" id="IPR036537">
    <property type="entry name" value="Adaptor_Cbl_N_dom_sf"/>
</dbReference>
<dbReference type="CDD" id="cd21037">
    <property type="entry name" value="MLKL_NTD"/>
    <property type="match status" value="1"/>
</dbReference>
<dbReference type="EMBL" id="JARIHO010000003">
    <property type="protein sequence ID" value="KAJ7364462.1"/>
    <property type="molecule type" value="Genomic_DNA"/>
</dbReference>
<dbReference type="Proteomes" id="UP001218218">
    <property type="component" value="Unassembled WGS sequence"/>
</dbReference>
<evidence type="ECO:0000256" key="1">
    <source>
        <dbReference type="SAM" id="MobiDB-lite"/>
    </source>
</evidence>
<reference evidence="2" key="1">
    <citation type="submission" date="2023-03" db="EMBL/GenBank/DDBJ databases">
        <title>Massive genome expansion in bonnet fungi (Mycena s.s.) driven by repeated elements and novel gene families across ecological guilds.</title>
        <authorList>
            <consortium name="Lawrence Berkeley National Laboratory"/>
            <person name="Harder C.B."/>
            <person name="Miyauchi S."/>
            <person name="Viragh M."/>
            <person name="Kuo A."/>
            <person name="Thoen E."/>
            <person name="Andreopoulos B."/>
            <person name="Lu D."/>
            <person name="Skrede I."/>
            <person name="Drula E."/>
            <person name="Henrissat B."/>
            <person name="Morin E."/>
            <person name="Kohler A."/>
            <person name="Barry K."/>
            <person name="LaButti K."/>
            <person name="Morin E."/>
            <person name="Salamov A."/>
            <person name="Lipzen A."/>
            <person name="Mereny Z."/>
            <person name="Hegedus B."/>
            <person name="Baldrian P."/>
            <person name="Stursova M."/>
            <person name="Weitz H."/>
            <person name="Taylor A."/>
            <person name="Grigoriev I.V."/>
            <person name="Nagy L.G."/>
            <person name="Martin F."/>
            <person name="Kauserud H."/>
        </authorList>
    </citation>
    <scope>NUCLEOTIDE SEQUENCE</scope>
    <source>
        <strain evidence="2">CBHHK002</strain>
    </source>
</reference>
<dbReference type="AlphaFoldDB" id="A0AAD7F3E9"/>
<evidence type="ECO:0000313" key="2">
    <source>
        <dbReference type="EMBL" id="KAJ7364462.1"/>
    </source>
</evidence>
<accession>A0AAD7F3E9</accession>
<keyword evidence="3" id="KW-1185">Reference proteome</keyword>
<organism evidence="2 3">
    <name type="scientific">Mycena albidolilacea</name>
    <dbReference type="NCBI Taxonomy" id="1033008"/>
    <lineage>
        <taxon>Eukaryota</taxon>
        <taxon>Fungi</taxon>
        <taxon>Dikarya</taxon>
        <taxon>Basidiomycota</taxon>
        <taxon>Agaricomycotina</taxon>
        <taxon>Agaricomycetes</taxon>
        <taxon>Agaricomycetidae</taxon>
        <taxon>Agaricales</taxon>
        <taxon>Marasmiineae</taxon>
        <taxon>Mycenaceae</taxon>
        <taxon>Mycena</taxon>
    </lineage>
</organism>
<sequence length="292" mass="31895">MNAFQPIAASAVEVCHAAANLVGNQRAEKLAIYAVDETEKAINRMAVLSQSPEIVQQLLLFETYAFHSTKQSQAARGTYLRPRSSPPEDGLKRTPNTLLEESAKSPGYSDISRRDSIFELASLTARAAGVICDAPVLNFLKPIVDIAVIICDTAKTVKSNREAALELAKHSSVVTKSIVDHAATLDHSAANNGEAFMALKSALEDIQLYLTALQNPRHRLTSWIMANQQKDRIMQLTHSLDKVLALFASANTLSTHAEVRSHSHQLKTLVRLNGNVKAMLTILTTPLTNPEH</sequence>
<dbReference type="Gene3D" id="1.20.930.20">
    <property type="entry name" value="Adaptor protein Cbl, N-terminal domain"/>
    <property type="match status" value="1"/>
</dbReference>
<name>A0AAD7F3E9_9AGAR</name>
<dbReference type="GO" id="GO:0007166">
    <property type="term" value="P:cell surface receptor signaling pathway"/>
    <property type="evidence" value="ECO:0007669"/>
    <property type="project" value="InterPro"/>
</dbReference>
<comment type="caution">
    <text evidence="2">The sequence shown here is derived from an EMBL/GenBank/DDBJ whole genome shotgun (WGS) entry which is preliminary data.</text>
</comment>
<evidence type="ECO:0000313" key="3">
    <source>
        <dbReference type="Proteomes" id="UP001218218"/>
    </source>
</evidence>
<proteinExistence type="predicted"/>
<protein>
    <submittedName>
        <fullName evidence="2">Uncharacterized protein</fullName>
    </submittedName>
</protein>